<dbReference type="InterPro" id="IPR046956">
    <property type="entry name" value="RLP23-like"/>
</dbReference>
<dbReference type="OMA" id="WKLALMG"/>
<dbReference type="PANTHER" id="PTHR48063">
    <property type="entry name" value="LRR RECEPTOR-LIKE KINASE"/>
    <property type="match status" value="1"/>
</dbReference>
<evidence type="ECO:0000256" key="3">
    <source>
        <dbReference type="ARBA" id="ARBA00022692"/>
    </source>
</evidence>
<evidence type="ECO:0000256" key="7">
    <source>
        <dbReference type="ARBA" id="ARBA00023136"/>
    </source>
</evidence>
<evidence type="ECO:0008006" key="12">
    <source>
        <dbReference type="Google" id="ProtNLM"/>
    </source>
</evidence>
<reference evidence="9 11" key="1">
    <citation type="journal article" date="2008" name="Science">
        <title>The Physcomitrella genome reveals evolutionary insights into the conquest of land by plants.</title>
        <authorList>
            <person name="Rensing S."/>
            <person name="Lang D."/>
            <person name="Zimmer A."/>
            <person name="Terry A."/>
            <person name="Salamov A."/>
            <person name="Shapiro H."/>
            <person name="Nishiyama T."/>
            <person name="Perroud P.-F."/>
            <person name="Lindquist E."/>
            <person name="Kamisugi Y."/>
            <person name="Tanahashi T."/>
            <person name="Sakakibara K."/>
            <person name="Fujita T."/>
            <person name="Oishi K."/>
            <person name="Shin-I T."/>
            <person name="Kuroki Y."/>
            <person name="Toyoda A."/>
            <person name="Suzuki Y."/>
            <person name="Hashimoto A."/>
            <person name="Yamaguchi K."/>
            <person name="Sugano A."/>
            <person name="Kohara Y."/>
            <person name="Fujiyama A."/>
            <person name="Anterola A."/>
            <person name="Aoki S."/>
            <person name="Ashton N."/>
            <person name="Barbazuk W.B."/>
            <person name="Barker E."/>
            <person name="Bennetzen J."/>
            <person name="Bezanilla M."/>
            <person name="Blankenship R."/>
            <person name="Cho S.H."/>
            <person name="Dutcher S."/>
            <person name="Estelle M."/>
            <person name="Fawcett J.A."/>
            <person name="Gundlach H."/>
            <person name="Hanada K."/>
            <person name="Heyl A."/>
            <person name="Hicks K.A."/>
            <person name="Hugh J."/>
            <person name="Lohr M."/>
            <person name="Mayer K."/>
            <person name="Melkozernov A."/>
            <person name="Murata T."/>
            <person name="Nelson D."/>
            <person name="Pils B."/>
            <person name="Prigge M."/>
            <person name="Reiss B."/>
            <person name="Renner T."/>
            <person name="Rombauts S."/>
            <person name="Rushton P."/>
            <person name="Sanderfoot A."/>
            <person name="Schween G."/>
            <person name="Shiu S.-H."/>
            <person name="Stueber K."/>
            <person name="Theodoulou F.L."/>
            <person name="Tu H."/>
            <person name="Van de Peer Y."/>
            <person name="Verrier P.J."/>
            <person name="Waters E."/>
            <person name="Wood A."/>
            <person name="Yang L."/>
            <person name="Cove D."/>
            <person name="Cuming A."/>
            <person name="Hasebe M."/>
            <person name="Lucas S."/>
            <person name="Mishler D.B."/>
            <person name="Reski R."/>
            <person name="Grigoriev I."/>
            <person name="Quatrano R.S."/>
            <person name="Boore J.L."/>
        </authorList>
    </citation>
    <scope>NUCLEOTIDE SEQUENCE [LARGE SCALE GENOMIC DNA]</scope>
    <source>
        <strain evidence="10 11">cv. Gransden 2004</strain>
    </source>
</reference>
<evidence type="ECO:0000256" key="2">
    <source>
        <dbReference type="ARBA" id="ARBA00022614"/>
    </source>
</evidence>
<dbReference type="EMBL" id="ABEU02000024">
    <property type="protein sequence ID" value="PNR28433.1"/>
    <property type="molecule type" value="Genomic_DNA"/>
</dbReference>
<evidence type="ECO:0000256" key="6">
    <source>
        <dbReference type="ARBA" id="ARBA00022989"/>
    </source>
</evidence>
<keyword evidence="5" id="KW-0677">Repeat</keyword>
<evidence type="ECO:0000256" key="5">
    <source>
        <dbReference type="ARBA" id="ARBA00022737"/>
    </source>
</evidence>
<dbReference type="EnsemblPlants" id="Pp3c24_13300V3.1">
    <property type="protein sequence ID" value="PAC:32908585.CDS.1"/>
    <property type="gene ID" value="Pp3c24_13300"/>
</dbReference>
<evidence type="ECO:0000313" key="11">
    <source>
        <dbReference type="Proteomes" id="UP000006727"/>
    </source>
</evidence>
<dbReference type="InParanoid" id="A0A2K1IGN2"/>
<dbReference type="PaxDb" id="3218-PP1S410_29V6.1"/>
<dbReference type="STRING" id="3218.A0A2K1IGN2"/>
<keyword evidence="3" id="KW-0812">Transmembrane</keyword>
<sequence>MDLSDNRLSSNMPSNITELSQLPYLNLSKNIVSGQIPETIGSFLLEQLDLADNLLEGGIPEQLAVQSQLNVLKLGRNNLSGPVCTGNQLHTFSNDSFLPGNDGLCRFPLPTICPLPGTSKEPDSRNGSESLIKDDFSSSGFVLGLVIGFVSVGRNFIRWRLARGFVYPNHLKIRRITVHNNAVGMWGPRL</sequence>
<keyword evidence="8" id="KW-0325">Glycoprotein</keyword>
<proteinExistence type="predicted"/>
<dbReference type="Proteomes" id="UP000006727">
    <property type="component" value="Chromosome 24"/>
</dbReference>
<reference evidence="10" key="3">
    <citation type="submission" date="2020-12" db="UniProtKB">
        <authorList>
            <consortium name="EnsemblPlants"/>
        </authorList>
    </citation>
    <scope>IDENTIFICATION</scope>
</reference>
<dbReference type="PANTHER" id="PTHR48063:SF29">
    <property type="entry name" value="LRR RECEPTOR-LIKE KINASE FAMILY PROTEIN"/>
    <property type="match status" value="1"/>
</dbReference>
<protein>
    <recommendedName>
        <fullName evidence="12">Leucine-rich repeat-containing N-terminal plant-type domain-containing protein</fullName>
    </recommendedName>
</protein>
<dbReference type="Gramene" id="Pp3c24_13300V3.1">
    <property type="protein sequence ID" value="PAC:32908585.CDS.1"/>
    <property type="gene ID" value="Pp3c24_13300"/>
</dbReference>
<dbReference type="SUPFAM" id="SSF52058">
    <property type="entry name" value="L domain-like"/>
    <property type="match status" value="1"/>
</dbReference>
<organism evidence="9">
    <name type="scientific">Physcomitrium patens</name>
    <name type="common">Spreading-leaved earth moss</name>
    <name type="synonym">Physcomitrella patens</name>
    <dbReference type="NCBI Taxonomy" id="3218"/>
    <lineage>
        <taxon>Eukaryota</taxon>
        <taxon>Viridiplantae</taxon>
        <taxon>Streptophyta</taxon>
        <taxon>Embryophyta</taxon>
        <taxon>Bryophyta</taxon>
        <taxon>Bryophytina</taxon>
        <taxon>Bryopsida</taxon>
        <taxon>Funariidae</taxon>
        <taxon>Funariales</taxon>
        <taxon>Funariaceae</taxon>
        <taxon>Physcomitrium</taxon>
    </lineage>
</organism>
<evidence type="ECO:0000256" key="1">
    <source>
        <dbReference type="ARBA" id="ARBA00004479"/>
    </source>
</evidence>
<dbReference type="AlphaFoldDB" id="A0A2K1IGN2"/>
<dbReference type="FunFam" id="3.80.10.10:FF:000041">
    <property type="entry name" value="LRR receptor-like serine/threonine-protein kinase ERECTA"/>
    <property type="match status" value="1"/>
</dbReference>
<accession>A0A2K1IGN2</accession>
<reference evidence="9 11" key="2">
    <citation type="journal article" date="2018" name="Plant J.">
        <title>The Physcomitrella patens chromosome-scale assembly reveals moss genome structure and evolution.</title>
        <authorList>
            <person name="Lang D."/>
            <person name="Ullrich K.K."/>
            <person name="Murat F."/>
            <person name="Fuchs J."/>
            <person name="Jenkins J."/>
            <person name="Haas F.B."/>
            <person name="Piednoel M."/>
            <person name="Gundlach H."/>
            <person name="Van Bel M."/>
            <person name="Meyberg R."/>
            <person name="Vives C."/>
            <person name="Morata J."/>
            <person name="Symeonidi A."/>
            <person name="Hiss M."/>
            <person name="Muchero W."/>
            <person name="Kamisugi Y."/>
            <person name="Saleh O."/>
            <person name="Blanc G."/>
            <person name="Decker E.L."/>
            <person name="van Gessel N."/>
            <person name="Grimwood J."/>
            <person name="Hayes R.D."/>
            <person name="Graham S.W."/>
            <person name="Gunter L.E."/>
            <person name="McDaniel S.F."/>
            <person name="Hoernstein S.N.W."/>
            <person name="Larsson A."/>
            <person name="Li F.W."/>
            <person name="Perroud P.F."/>
            <person name="Phillips J."/>
            <person name="Ranjan P."/>
            <person name="Rokshar D.S."/>
            <person name="Rothfels C.J."/>
            <person name="Schneider L."/>
            <person name="Shu S."/>
            <person name="Stevenson D.W."/>
            <person name="Thummler F."/>
            <person name="Tillich M."/>
            <person name="Villarreal Aguilar J.C."/>
            <person name="Widiez T."/>
            <person name="Wong G.K."/>
            <person name="Wymore A."/>
            <person name="Zhang Y."/>
            <person name="Zimmer A.D."/>
            <person name="Quatrano R.S."/>
            <person name="Mayer K.F.X."/>
            <person name="Goodstein D."/>
            <person name="Casacuberta J.M."/>
            <person name="Vandepoele K."/>
            <person name="Reski R."/>
            <person name="Cuming A.C."/>
            <person name="Tuskan G.A."/>
            <person name="Maumus F."/>
            <person name="Salse J."/>
            <person name="Schmutz J."/>
            <person name="Rensing S.A."/>
        </authorList>
    </citation>
    <scope>NUCLEOTIDE SEQUENCE [LARGE SCALE GENOMIC DNA]</scope>
    <source>
        <strain evidence="10 11">cv. Gransden 2004</strain>
    </source>
</reference>
<dbReference type="Gene3D" id="3.80.10.10">
    <property type="entry name" value="Ribonuclease Inhibitor"/>
    <property type="match status" value="1"/>
</dbReference>
<gene>
    <name evidence="9" type="ORF">PHYPA_029025</name>
</gene>
<evidence type="ECO:0000313" key="10">
    <source>
        <dbReference type="EnsemblPlants" id="PAC:32908585.CDS.1"/>
    </source>
</evidence>
<dbReference type="InterPro" id="IPR032675">
    <property type="entry name" value="LRR_dom_sf"/>
</dbReference>
<dbReference type="GO" id="GO:0016020">
    <property type="term" value="C:membrane"/>
    <property type="evidence" value="ECO:0007669"/>
    <property type="project" value="UniProtKB-SubCell"/>
</dbReference>
<evidence type="ECO:0000256" key="8">
    <source>
        <dbReference type="ARBA" id="ARBA00023180"/>
    </source>
</evidence>
<keyword evidence="11" id="KW-1185">Reference proteome</keyword>
<comment type="subcellular location">
    <subcellularLocation>
        <location evidence="1">Membrane</location>
        <topology evidence="1">Single-pass type I membrane protein</topology>
    </subcellularLocation>
</comment>
<keyword evidence="7" id="KW-0472">Membrane</keyword>
<keyword evidence="4" id="KW-0732">Signal</keyword>
<dbReference type="Pfam" id="PF00560">
    <property type="entry name" value="LRR_1"/>
    <property type="match status" value="2"/>
</dbReference>
<keyword evidence="6" id="KW-1133">Transmembrane helix</keyword>
<name>A0A2K1IGN2_PHYPA</name>
<evidence type="ECO:0000313" key="9">
    <source>
        <dbReference type="EMBL" id="PNR28433.1"/>
    </source>
</evidence>
<evidence type="ECO:0000256" key="4">
    <source>
        <dbReference type="ARBA" id="ARBA00022729"/>
    </source>
</evidence>
<dbReference type="InterPro" id="IPR001611">
    <property type="entry name" value="Leu-rich_rpt"/>
</dbReference>
<keyword evidence="2" id="KW-0433">Leucine-rich repeat</keyword>